<dbReference type="EMBL" id="FNPX01000005">
    <property type="protein sequence ID" value="SDZ01395.1"/>
    <property type="molecule type" value="Genomic_DNA"/>
</dbReference>
<gene>
    <name evidence="2" type="ORF">SAMN05444004_10539</name>
</gene>
<keyword evidence="1" id="KW-0812">Transmembrane</keyword>
<reference evidence="3" key="1">
    <citation type="submission" date="2016-10" db="EMBL/GenBank/DDBJ databases">
        <authorList>
            <person name="Varghese N."/>
            <person name="Submissions S."/>
        </authorList>
    </citation>
    <scope>NUCLEOTIDE SEQUENCE [LARGE SCALE GENOMIC DNA]</scope>
    <source>
        <strain evidence="3">DSM 100420</strain>
    </source>
</reference>
<keyword evidence="3" id="KW-1185">Reference proteome</keyword>
<keyword evidence="1" id="KW-1133">Transmembrane helix</keyword>
<dbReference type="AlphaFoldDB" id="A0A1H3PKM1"/>
<feature type="transmembrane region" description="Helical" evidence="1">
    <location>
        <begin position="6"/>
        <end position="26"/>
    </location>
</feature>
<accession>A0A1H3PKM1</accession>
<evidence type="ECO:0000256" key="1">
    <source>
        <dbReference type="SAM" id="Phobius"/>
    </source>
</evidence>
<proteinExistence type="predicted"/>
<evidence type="ECO:0000313" key="3">
    <source>
        <dbReference type="Proteomes" id="UP000198914"/>
    </source>
</evidence>
<feature type="transmembrane region" description="Helical" evidence="1">
    <location>
        <begin position="66"/>
        <end position="85"/>
    </location>
</feature>
<evidence type="ECO:0008006" key="4">
    <source>
        <dbReference type="Google" id="ProtNLM"/>
    </source>
</evidence>
<keyword evidence="1" id="KW-0472">Membrane</keyword>
<organism evidence="2 3">
    <name type="scientific">Jannaschia faecimaris</name>
    <dbReference type="NCBI Taxonomy" id="1244108"/>
    <lineage>
        <taxon>Bacteria</taxon>
        <taxon>Pseudomonadati</taxon>
        <taxon>Pseudomonadota</taxon>
        <taxon>Alphaproteobacteria</taxon>
        <taxon>Rhodobacterales</taxon>
        <taxon>Roseobacteraceae</taxon>
        <taxon>Jannaschia</taxon>
    </lineage>
</organism>
<dbReference type="RefSeq" id="WP_092644455.1">
    <property type="nucleotide sequence ID" value="NZ_FNPX01000005.1"/>
</dbReference>
<protein>
    <recommendedName>
        <fullName evidence="4">Cation/multidrug efflux pump</fullName>
    </recommendedName>
</protein>
<name>A0A1H3PKM1_9RHOB</name>
<sequence>MFGLIRLFAILMVLLTVIYWALVFYCRAGERDRLEAEWEAEQPPLPRHTFVENGIREYQRSLRRKLLWGVYILPIGAICALIYFVNYA</sequence>
<evidence type="ECO:0000313" key="2">
    <source>
        <dbReference type="EMBL" id="SDZ01395.1"/>
    </source>
</evidence>
<dbReference type="STRING" id="1244108.SAMN05444004_10539"/>
<dbReference type="OrthoDB" id="7632202at2"/>
<dbReference type="Proteomes" id="UP000198914">
    <property type="component" value="Unassembled WGS sequence"/>
</dbReference>